<sequence length="66" mass="7113">MLHCAGVAALPIWFFEHPDWNAGNSQRSILLRHATSPPHTLSYKVRKDIESMGAATTIKGPGAGSI</sequence>
<name>A0A0V1M9X2_9BILA</name>
<organism evidence="1 2">
    <name type="scientific">Trichinella papuae</name>
    <dbReference type="NCBI Taxonomy" id="268474"/>
    <lineage>
        <taxon>Eukaryota</taxon>
        <taxon>Metazoa</taxon>
        <taxon>Ecdysozoa</taxon>
        <taxon>Nematoda</taxon>
        <taxon>Enoplea</taxon>
        <taxon>Dorylaimia</taxon>
        <taxon>Trichinellida</taxon>
        <taxon>Trichinellidae</taxon>
        <taxon>Trichinella</taxon>
    </lineage>
</organism>
<dbReference type="EMBL" id="JYDO01000158">
    <property type="protein sequence ID" value="KRZ68660.1"/>
    <property type="molecule type" value="Genomic_DNA"/>
</dbReference>
<protein>
    <submittedName>
        <fullName evidence="1">Uncharacterized protein</fullName>
    </submittedName>
</protein>
<comment type="caution">
    <text evidence="1">The sequence shown here is derived from an EMBL/GenBank/DDBJ whole genome shotgun (WGS) entry which is preliminary data.</text>
</comment>
<dbReference type="AlphaFoldDB" id="A0A0V1M9X2"/>
<proteinExistence type="predicted"/>
<dbReference type="Proteomes" id="UP000054843">
    <property type="component" value="Unassembled WGS sequence"/>
</dbReference>
<gene>
    <name evidence="1" type="ORF">T10_4751</name>
</gene>
<evidence type="ECO:0000313" key="1">
    <source>
        <dbReference type="EMBL" id="KRZ68660.1"/>
    </source>
</evidence>
<accession>A0A0V1M9X2</accession>
<reference evidence="1 2" key="1">
    <citation type="submission" date="2015-01" db="EMBL/GenBank/DDBJ databases">
        <title>Evolution of Trichinella species and genotypes.</title>
        <authorList>
            <person name="Korhonen P.K."/>
            <person name="Edoardo P."/>
            <person name="Giuseppe L.R."/>
            <person name="Gasser R.B."/>
        </authorList>
    </citation>
    <scope>NUCLEOTIDE SEQUENCE [LARGE SCALE GENOMIC DNA]</scope>
    <source>
        <strain evidence="1">ISS1980</strain>
    </source>
</reference>
<keyword evidence="2" id="KW-1185">Reference proteome</keyword>
<evidence type="ECO:0000313" key="2">
    <source>
        <dbReference type="Proteomes" id="UP000054843"/>
    </source>
</evidence>